<name>A0ABP8KS77_9MICO</name>
<proteinExistence type="predicted"/>
<dbReference type="Pfam" id="PF01627">
    <property type="entry name" value="Hpt"/>
    <property type="match status" value="1"/>
</dbReference>
<evidence type="ECO:0000313" key="3">
    <source>
        <dbReference type="Proteomes" id="UP001500622"/>
    </source>
</evidence>
<protein>
    <recommendedName>
        <fullName evidence="1">HPt domain-containing protein</fullName>
    </recommendedName>
</protein>
<dbReference type="EMBL" id="BAABGN010000001">
    <property type="protein sequence ID" value="GAA4415060.1"/>
    <property type="molecule type" value="Genomic_DNA"/>
</dbReference>
<dbReference type="InterPro" id="IPR008207">
    <property type="entry name" value="Sig_transdc_His_kin_Hpt_dom"/>
</dbReference>
<reference evidence="3" key="1">
    <citation type="journal article" date="2019" name="Int. J. Syst. Evol. Microbiol.">
        <title>The Global Catalogue of Microorganisms (GCM) 10K type strain sequencing project: providing services to taxonomists for standard genome sequencing and annotation.</title>
        <authorList>
            <consortium name="The Broad Institute Genomics Platform"/>
            <consortium name="The Broad Institute Genome Sequencing Center for Infectious Disease"/>
            <person name="Wu L."/>
            <person name="Ma J."/>
        </authorList>
    </citation>
    <scope>NUCLEOTIDE SEQUENCE [LARGE SCALE GENOMIC DNA]</scope>
    <source>
        <strain evidence="3">JCM 17810</strain>
    </source>
</reference>
<sequence>MTQEDPVDVALAQISRRAAMRNRERAEHLNRICTDLGPGTPGQAWDEAAELAHQVAGSSGTFGNAAASAIARELLAALRARDLAAVPPHMAALTAALAGPGPATSPRH</sequence>
<accession>A0ABP8KS77</accession>
<dbReference type="Proteomes" id="UP001500622">
    <property type="component" value="Unassembled WGS sequence"/>
</dbReference>
<organism evidence="2 3">
    <name type="scientific">Georgenia halophila</name>
    <dbReference type="NCBI Taxonomy" id="620889"/>
    <lineage>
        <taxon>Bacteria</taxon>
        <taxon>Bacillati</taxon>
        <taxon>Actinomycetota</taxon>
        <taxon>Actinomycetes</taxon>
        <taxon>Micrococcales</taxon>
        <taxon>Bogoriellaceae</taxon>
        <taxon>Georgenia</taxon>
    </lineage>
</organism>
<gene>
    <name evidence="2" type="ORF">GCM10023169_01040</name>
</gene>
<dbReference type="InterPro" id="IPR036641">
    <property type="entry name" value="HPT_dom_sf"/>
</dbReference>
<dbReference type="Gene3D" id="1.20.120.160">
    <property type="entry name" value="HPT domain"/>
    <property type="match status" value="1"/>
</dbReference>
<comment type="caution">
    <text evidence="2">The sequence shown here is derived from an EMBL/GenBank/DDBJ whole genome shotgun (WGS) entry which is preliminary data.</text>
</comment>
<evidence type="ECO:0000259" key="1">
    <source>
        <dbReference type="Pfam" id="PF01627"/>
    </source>
</evidence>
<dbReference type="SUPFAM" id="SSF47226">
    <property type="entry name" value="Histidine-containing phosphotransfer domain, HPT domain"/>
    <property type="match status" value="1"/>
</dbReference>
<feature type="domain" description="HPt" evidence="1">
    <location>
        <begin position="26"/>
        <end position="98"/>
    </location>
</feature>
<evidence type="ECO:0000313" key="2">
    <source>
        <dbReference type="EMBL" id="GAA4415060.1"/>
    </source>
</evidence>
<keyword evidence="3" id="KW-1185">Reference proteome</keyword>
<dbReference type="RefSeq" id="WP_345214531.1">
    <property type="nucleotide sequence ID" value="NZ_BAABGN010000001.1"/>
</dbReference>